<evidence type="ECO:0000313" key="2">
    <source>
        <dbReference type="EMBL" id="ORX55628.1"/>
    </source>
</evidence>
<reference evidence="2 3" key="1">
    <citation type="submission" date="2016-07" db="EMBL/GenBank/DDBJ databases">
        <title>Pervasive Adenine N6-methylation of Active Genes in Fungi.</title>
        <authorList>
            <consortium name="DOE Joint Genome Institute"/>
            <person name="Mondo S.J."/>
            <person name="Dannebaum R.O."/>
            <person name="Kuo R.C."/>
            <person name="Labutti K."/>
            <person name="Haridas S."/>
            <person name="Kuo A."/>
            <person name="Salamov A."/>
            <person name="Ahrendt S.R."/>
            <person name="Lipzen A."/>
            <person name="Sullivan W."/>
            <person name="Andreopoulos W.B."/>
            <person name="Clum A."/>
            <person name="Lindquist E."/>
            <person name="Daum C."/>
            <person name="Ramamoorthy G.K."/>
            <person name="Gryganskyi A."/>
            <person name="Culley D."/>
            <person name="Magnuson J.K."/>
            <person name="James T.Y."/>
            <person name="O'Malley M.A."/>
            <person name="Stajich J.E."/>
            <person name="Spatafora J.W."/>
            <person name="Visel A."/>
            <person name="Grigoriev I.V."/>
        </authorList>
    </citation>
    <scope>NUCLEOTIDE SEQUENCE [LARGE SCALE GENOMIC DNA]</scope>
    <source>
        <strain evidence="2 3">NRRL 3301</strain>
    </source>
</reference>
<proteinExistence type="inferred from homology"/>
<organism evidence="2 3">
    <name type="scientific">Hesseltinella vesiculosa</name>
    <dbReference type="NCBI Taxonomy" id="101127"/>
    <lineage>
        <taxon>Eukaryota</taxon>
        <taxon>Fungi</taxon>
        <taxon>Fungi incertae sedis</taxon>
        <taxon>Mucoromycota</taxon>
        <taxon>Mucoromycotina</taxon>
        <taxon>Mucoromycetes</taxon>
        <taxon>Mucorales</taxon>
        <taxon>Cunninghamellaceae</taxon>
        <taxon>Hesseltinella</taxon>
    </lineage>
</organism>
<dbReference type="InterPro" id="IPR004000">
    <property type="entry name" value="Actin"/>
</dbReference>
<dbReference type="EMBL" id="MCGT01000011">
    <property type="protein sequence ID" value="ORX55628.1"/>
    <property type="molecule type" value="Genomic_DNA"/>
</dbReference>
<dbReference type="Gene3D" id="3.30.420.40">
    <property type="match status" value="4"/>
</dbReference>
<protein>
    <submittedName>
        <fullName evidence="2">Actin-like ATPase domain-containing protein</fullName>
    </submittedName>
</protein>
<dbReference type="Pfam" id="PF00022">
    <property type="entry name" value="Actin"/>
    <property type="match status" value="1"/>
</dbReference>
<gene>
    <name evidence="2" type="ORF">DM01DRAFT_1335020</name>
</gene>
<dbReference type="PANTHER" id="PTHR11937">
    <property type="entry name" value="ACTIN"/>
    <property type="match status" value="1"/>
</dbReference>
<dbReference type="PRINTS" id="PR00190">
    <property type="entry name" value="ACTIN"/>
</dbReference>
<keyword evidence="3" id="KW-1185">Reference proteome</keyword>
<comment type="caution">
    <text evidence="2">The sequence shown here is derived from an EMBL/GenBank/DDBJ whole genome shotgun (WGS) entry which is preliminary data.</text>
</comment>
<evidence type="ECO:0000256" key="1">
    <source>
        <dbReference type="RuleBase" id="RU000487"/>
    </source>
</evidence>
<dbReference type="OrthoDB" id="74201at2759"/>
<sequence length="408" mass="45244">MSISLREDNFVVIDVGSYQTKAGVGTHDTNKIPSTLVSMAEFNSPIKDNRIVSWDDFEATLQHVLFKELNIKKIRNEHPVLMSVPVHWTKQEHERLTQIAFENLNVPGLYIAPQPLLALYGCGSVSGLVVDVGHSNTDVNVIVDSLIQTSCSETIPIGGDHFNRYFLTLLKGDSGLVQQCEQAGVALDEAFAQHIREQPGVCHVAINHELQKTAATEQDESAVSSNMDEIADKEALPTDEDDEAPGDLPETIDVEYREHKFTIGAYRHRAYDPLFDPALVGADCLSLQEIMLMAANRCEPPEFRPKLWENVVLTGGCCLVQGLKRRVRSQVGALLPVSENPGDTQTTAIGFLRIPDYFSVLKKANYQHYSTWLGGEIVAKLIFIDAKNYVSKVDYNESGPSVCHTKSY</sequence>
<dbReference type="SUPFAM" id="SSF53067">
    <property type="entry name" value="Actin-like ATPase domain"/>
    <property type="match status" value="2"/>
</dbReference>
<dbReference type="Proteomes" id="UP000242146">
    <property type="component" value="Unassembled WGS sequence"/>
</dbReference>
<dbReference type="AlphaFoldDB" id="A0A1X2GJV5"/>
<name>A0A1X2GJV5_9FUNG</name>
<dbReference type="STRING" id="101127.A0A1X2GJV5"/>
<dbReference type="InterPro" id="IPR043129">
    <property type="entry name" value="ATPase_NBD"/>
</dbReference>
<dbReference type="CDD" id="cd10208">
    <property type="entry name" value="ASKHA_NBD_ScArp9-like"/>
    <property type="match status" value="1"/>
</dbReference>
<comment type="similarity">
    <text evidence="1">Belongs to the actin family.</text>
</comment>
<accession>A0A1X2GJV5</accession>
<evidence type="ECO:0000313" key="3">
    <source>
        <dbReference type="Proteomes" id="UP000242146"/>
    </source>
</evidence>
<dbReference type="SMART" id="SM00268">
    <property type="entry name" value="ACTIN"/>
    <property type="match status" value="1"/>
</dbReference>